<feature type="region of interest" description="Disordered" evidence="6">
    <location>
        <begin position="1"/>
        <end position="79"/>
    </location>
</feature>
<feature type="compositionally biased region" description="Basic and acidic residues" evidence="6">
    <location>
        <begin position="525"/>
        <end position="545"/>
    </location>
</feature>
<feature type="region of interest" description="Disordered" evidence="6">
    <location>
        <begin position="507"/>
        <end position="545"/>
    </location>
</feature>
<comment type="similarity">
    <text evidence="5">Belongs to the FNT transporter (TC 1.A.16) family.</text>
</comment>
<dbReference type="GO" id="GO:0005886">
    <property type="term" value="C:plasma membrane"/>
    <property type="evidence" value="ECO:0007669"/>
    <property type="project" value="TreeGrafter"/>
</dbReference>
<name>A0A7S3QSA1_DUNTE</name>
<evidence type="ECO:0000256" key="6">
    <source>
        <dbReference type="SAM" id="MobiDB-lite"/>
    </source>
</evidence>
<dbReference type="PANTHER" id="PTHR30520:SF6">
    <property type="entry name" value="FORMATE_NITRATE FAMILY TRANSPORTER (EUROFUNG)"/>
    <property type="match status" value="1"/>
</dbReference>
<evidence type="ECO:0000256" key="1">
    <source>
        <dbReference type="ARBA" id="ARBA00004141"/>
    </source>
</evidence>
<dbReference type="AlphaFoldDB" id="A0A7S3QSA1"/>
<evidence type="ECO:0000256" key="4">
    <source>
        <dbReference type="ARBA" id="ARBA00023136"/>
    </source>
</evidence>
<sequence length="545" mass="58700">MGSHPNSPFRTIPENKSENSSFDERLEHAPMSSPLLPIEPGAVTIDVKNDTSPQLNGGEPAAKNGGTGAVADSGTGKLGRSSVNVATIIRRDSAALRKQPSRSMAPSRNLDRYCVTGRVYHPEHIHGHRQYGERPTEPLLLAQSARDGTLDDDGRASMAFDAPLTDRPTMYHATSGLGNGSARFKGEDETFQYMPAGGMMPPPQPPMPKWPANWQSAAFEAVSQKRSYILSPPEIYAEIAHVGGEKAKYSWYKLVLLSILAGAYVGFGYTTALQVGGNMNQAPSNPDKSEVNLGVFKALVGAMGFPFAFTIIVVMGAELYTSMCAYTAAAWWEGKCSVLDALRMMFITWFGNFAGTAIMVGFMVAANTYEDGKDGYLIYGAHHKTSDSWGATFAKGILANWLVGIATWMANAAQDMTGKFVGIWLPISAFAAIGFEHCIANQFVIPMAIARGADIDARHFVAYNLVPATLGNWVGGAFFISTAYAFIYGRTPPRMYAWFEEKLGKAPQLDNNDSSVPQPQAGKGDFGKGDCGKSDCGKSECGKAK</sequence>
<dbReference type="Pfam" id="PF01226">
    <property type="entry name" value="Form_Nir_trans"/>
    <property type="match status" value="1"/>
</dbReference>
<feature type="transmembrane region" description="Helical" evidence="7">
    <location>
        <begin position="389"/>
        <end position="409"/>
    </location>
</feature>
<dbReference type="InterPro" id="IPR023271">
    <property type="entry name" value="Aquaporin-like"/>
</dbReference>
<organism evidence="8">
    <name type="scientific">Dunaliella tertiolecta</name>
    <name type="common">Green alga</name>
    <dbReference type="NCBI Taxonomy" id="3047"/>
    <lineage>
        <taxon>Eukaryota</taxon>
        <taxon>Viridiplantae</taxon>
        <taxon>Chlorophyta</taxon>
        <taxon>core chlorophytes</taxon>
        <taxon>Chlorophyceae</taxon>
        <taxon>CS clade</taxon>
        <taxon>Chlamydomonadales</taxon>
        <taxon>Dunaliellaceae</taxon>
        <taxon>Dunaliella</taxon>
    </lineage>
</organism>
<protein>
    <recommendedName>
        <fullName evidence="9">Formate/nitrite transporter</fullName>
    </recommendedName>
</protein>
<feature type="transmembrane region" description="Helical" evidence="7">
    <location>
        <begin position="421"/>
        <end position="445"/>
    </location>
</feature>
<evidence type="ECO:0000256" key="3">
    <source>
        <dbReference type="ARBA" id="ARBA00022989"/>
    </source>
</evidence>
<feature type="transmembrane region" description="Helical" evidence="7">
    <location>
        <begin position="341"/>
        <end position="369"/>
    </location>
</feature>
<evidence type="ECO:0000256" key="5">
    <source>
        <dbReference type="ARBA" id="ARBA00049660"/>
    </source>
</evidence>
<evidence type="ECO:0000256" key="2">
    <source>
        <dbReference type="ARBA" id="ARBA00022692"/>
    </source>
</evidence>
<dbReference type="EMBL" id="HBIP01010501">
    <property type="protein sequence ID" value="CAE0490797.1"/>
    <property type="molecule type" value="Transcribed_RNA"/>
</dbReference>
<evidence type="ECO:0000256" key="7">
    <source>
        <dbReference type="SAM" id="Phobius"/>
    </source>
</evidence>
<evidence type="ECO:0008006" key="9">
    <source>
        <dbReference type="Google" id="ProtNLM"/>
    </source>
</evidence>
<gene>
    <name evidence="8" type="ORF">DTER00134_LOCUS5870</name>
</gene>
<dbReference type="GO" id="GO:0015499">
    <property type="term" value="F:formate transmembrane transporter activity"/>
    <property type="evidence" value="ECO:0007669"/>
    <property type="project" value="TreeGrafter"/>
</dbReference>
<reference evidence="8" key="1">
    <citation type="submission" date="2021-01" db="EMBL/GenBank/DDBJ databases">
        <authorList>
            <person name="Corre E."/>
            <person name="Pelletier E."/>
            <person name="Niang G."/>
            <person name="Scheremetjew M."/>
            <person name="Finn R."/>
            <person name="Kale V."/>
            <person name="Holt S."/>
            <person name="Cochrane G."/>
            <person name="Meng A."/>
            <person name="Brown T."/>
            <person name="Cohen L."/>
        </authorList>
    </citation>
    <scope>NUCLEOTIDE SEQUENCE</scope>
    <source>
        <strain evidence="8">CCMP1320</strain>
    </source>
</reference>
<evidence type="ECO:0000313" key="8">
    <source>
        <dbReference type="EMBL" id="CAE0490797.1"/>
    </source>
</evidence>
<keyword evidence="3 7" id="KW-1133">Transmembrane helix</keyword>
<dbReference type="InterPro" id="IPR000292">
    <property type="entry name" value="For/NO2_transpt"/>
</dbReference>
<feature type="compositionally biased region" description="Basic and acidic residues" evidence="6">
    <location>
        <begin position="13"/>
        <end position="28"/>
    </location>
</feature>
<feature type="compositionally biased region" description="Polar residues" evidence="6">
    <location>
        <begin position="509"/>
        <end position="518"/>
    </location>
</feature>
<feature type="transmembrane region" description="Helical" evidence="7">
    <location>
        <begin position="295"/>
        <end position="320"/>
    </location>
</feature>
<comment type="subcellular location">
    <subcellularLocation>
        <location evidence="1">Membrane</location>
        <topology evidence="1">Multi-pass membrane protein</topology>
    </subcellularLocation>
</comment>
<accession>A0A7S3QSA1</accession>
<feature type="transmembrane region" description="Helical" evidence="7">
    <location>
        <begin position="254"/>
        <end position="275"/>
    </location>
</feature>
<proteinExistence type="inferred from homology"/>
<feature type="transmembrane region" description="Helical" evidence="7">
    <location>
        <begin position="465"/>
        <end position="487"/>
    </location>
</feature>
<dbReference type="Gene3D" id="1.20.1080.10">
    <property type="entry name" value="Glycerol uptake facilitator protein"/>
    <property type="match status" value="1"/>
</dbReference>
<keyword evidence="4 7" id="KW-0472">Membrane</keyword>
<dbReference type="PANTHER" id="PTHR30520">
    <property type="entry name" value="FORMATE TRANSPORTER-RELATED"/>
    <property type="match status" value="1"/>
</dbReference>
<keyword evidence="2 7" id="KW-0812">Transmembrane</keyword>